<sequence>MKGLSGNSNSLCRYLGWEFGFMGNSNWEIGKIDETTENIKDMNELTGKLFFHKDGDTKAELQKKAEDMVAKTLKWLDSQLRENGTHGFLVGKNLSVADITSYNALSCLIENGFASSVEGYPVLKAHTDRISNIPAIKRWVNSRPKTPF</sequence>
<dbReference type="SUPFAM" id="SSF47616">
    <property type="entry name" value="GST C-terminal domain-like"/>
    <property type="match status" value="1"/>
</dbReference>
<dbReference type="PANTHER" id="PTHR11571">
    <property type="entry name" value="GLUTATHIONE S-TRANSFERASE"/>
    <property type="match status" value="1"/>
</dbReference>
<evidence type="ECO:0000259" key="4">
    <source>
        <dbReference type="PROSITE" id="PS50405"/>
    </source>
</evidence>
<dbReference type="EC" id="2.5.1.18" evidence="1"/>
<evidence type="ECO:0000256" key="1">
    <source>
        <dbReference type="ARBA" id="ARBA00012452"/>
    </source>
</evidence>
<dbReference type="PROSITE" id="PS50405">
    <property type="entry name" value="GST_CTER"/>
    <property type="match status" value="1"/>
</dbReference>
<dbReference type="InterPro" id="IPR004046">
    <property type="entry name" value="GST_C"/>
</dbReference>
<dbReference type="Gene3D" id="1.20.1050.130">
    <property type="match status" value="1"/>
</dbReference>
<organism evidence="5 6">
    <name type="scientific">Priapulus caudatus</name>
    <name type="common">Priapulid worm</name>
    <dbReference type="NCBI Taxonomy" id="37621"/>
    <lineage>
        <taxon>Eukaryota</taxon>
        <taxon>Metazoa</taxon>
        <taxon>Ecdysozoa</taxon>
        <taxon>Scalidophora</taxon>
        <taxon>Priapulida</taxon>
        <taxon>Priapulimorpha</taxon>
        <taxon>Priapulimorphida</taxon>
        <taxon>Priapulidae</taxon>
        <taxon>Priapulus</taxon>
    </lineage>
</organism>
<dbReference type="PANTHER" id="PTHR11571:SF224">
    <property type="entry name" value="HEMATOPOIETIC PROSTAGLANDIN D SYNTHASE"/>
    <property type="match status" value="1"/>
</dbReference>
<name>A0ABM1ELL0_PRICU</name>
<dbReference type="RefSeq" id="XP_014673081.1">
    <property type="nucleotide sequence ID" value="XM_014817595.1"/>
</dbReference>
<evidence type="ECO:0000313" key="5">
    <source>
        <dbReference type="Proteomes" id="UP000695022"/>
    </source>
</evidence>
<dbReference type="InterPro" id="IPR010987">
    <property type="entry name" value="Glutathione-S-Trfase_C-like"/>
</dbReference>
<dbReference type="Proteomes" id="UP000695022">
    <property type="component" value="Unplaced"/>
</dbReference>
<keyword evidence="2" id="KW-0808">Transferase</keyword>
<proteinExistence type="predicted"/>
<feature type="domain" description="GST C-terminal" evidence="4">
    <location>
        <begin position="25"/>
        <end position="148"/>
    </location>
</feature>
<dbReference type="InterPro" id="IPR036282">
    <property type="entry name" value="Glutathione-S-Trfase_C_sf"/>
</dbReference>
<accession>A0ABM1ELL0</accession>
<dbReference type="InterPro" id="IPR050213">
    <property type="entry name" value="GST_superfamily"/>
</dbReference>
<keyword evidence="5" id="KW-1185">Reference proteome</keyword>
<dbReference type="Pfam" id="PF14497">
    <property type="entry name" value="GST_C_3"/>
    <property type="match status" value="1"/>
</dbReference>
<reference evidence="6" key="1">
    <citation type="submission" date="2025-08" db="UniProtKB">
        <authorList>
            <consortium name="RefSeq"/>
        </authorList>
    </citation>
    <scope>IDENTIFICATION</scope>
</reference>
<evidence type="ECO:0000256" key="2">
    <source>
        <dbReference type="ARBA" id="ARBA00022679"/>
    </source>
</evidence>
<evidence type="ECO:0000313" key="6">
    <source>
        <dbReference type="RefSeq" id="XP_014673081.1"/>
    </source>
</evidence>
<gene>
    <name evidence="6" type="primary">LOC106813459</name>
</gene>
<dbReference type="GeneID" id="106813459"/>
<evidence type="ECO:0000256" key="3">
    <source>
        <dbReference type="ARBA" id="ARBA00047960"/>
    </source>
</evidence>
<comment type="catalytic activity">
    <reaction evidence="3">
        <text>RX + glutathione = an S-substituted glutathione + a halide anion + H(+)</text>
        <dbReference type="Rhea" id="RHEA:16437"/>
        <dbReference type="ChEBI" id="CHEBI:15378"/>
        <dbReference type="ChEBI" id="CHEBI:16042"/>
        <dbReference type="ChEBI" id="CHEBI:17792"/>
        <dbReference type="ChEBI" id="CHEBI:57925"/>
        <dbReference type="ChEBI" id="CHEBI:90779"/>
        <dbReference type="EC" id="2.5.1.18"/>
    </reaction>
</comment>
<protein>
    <recommendedName>
        <fullName evidence="1">glutathione transferase</fullName>
        <ecNumber evidence="1">2.5.1.18</ecNumber>
    </recommendedName>
</protein>